<organism evidence="2 3">
    <name type="scientific">Cryptolaemus montrouzieri</name>
    <dbReference type="NCBI Taxonomy" id="559131"/>
    <lineage>
        <taxon>Eukaryota</taxon>
        <taxon>Metazoa</taxon>
        <taxon>Ecdysozoa</taxon>
        <taxon>Arthropoda</taxon>
        <taxon>Hexapoda</taxon>
        <taxon>Insecta</taxon>
        <taxon>Pterygota</taxon>
        <taxon>Neoptera</taxon>
        <taxon>Endopterygota</taxon>
        <taxon>Coleoptera</taxon>
        <taxon>Polyphaga</taxon>
        <taxon>Cucujiformia</taxon>
        <taxon>Coccinelloidea</taxon>
        <taxon>Coccinellidae</taxon>
        <taxon>Scymninae</taxon>
        <taxon>Scymnini</taxon>
        <taxon>Cryptolaemus</taxon>
    </lineage>
</organism>
<feature type="domain" description="Rab3GAP regulatory subunit C-terminal" evidence="1">
    <location>
        <begin position="1"/>
        <end position="553"/>
    </location>
</feature>
<dbReference type="EMBL" id="JABFTP020000021">
    <property type="protein sequence ID" value="KAL3269924.1"/>
    <property type="molecule type" value="Genomic_DNA"/>
</dbReference>
<dbReference type="AlphaFoldDB" id="A0ABD2MU39"/>
<evidence type="ECO:0000313" key="2">
    <source>
        <dbReference type="EMBL" id="KAL3269924.1"/>
    </source>
</evidence>
<sequence>MNNLKSLLYILVKSSKKMFCEDNTVENFWGEIREILANSNKPFLASTAAMLCKYVAYKIEREDDTEQLDDEDIEIWSQENIEWTLLIGKLEDVTLLNILTMKKPVLNENCSLPKLNRDKIDVSLKYVLQRKGSVSELVARWLTQSGIDPEYIVINDRINELHAEENSQPRDADVQTESSFPEEKIRFVQSEGVFQHLNMIRTQWPYSLEAGMILANMSWEYALEWKTDIRNLTCLEACISCLKEIPNFHLRLGLFNLVWKTHLKLLFENATKLLNKVGKVPKERLCIQDTGLTDLQLPMFITICTEFLDTFSDIVQEMYNVPKKQLNFEPLWENGGQPLAELAVQQTNINYELLLVHYQLSLVFQMLCTFSIKSIKPINNLFDSEVISVLFKDFQEKPEIDYSRTDSKLNAARVQFLTKVISLSVEAITVKDDEIYATDHVFWMSKCRLLGMIWDLDIDSLRKHQVVQLFTHGYNIMAYDLSGSVSDRNQLGIELLALAGKRMSKHVAASSNLGTQLAALTPTVTRYMDTLNGDWCAESTLKDIIDLTTLSISCLEDDQPEYKLAMLLLEACSTLRDMDG</sequence>
<comment type="caution">
    <text evidence="2">The sequence shown here is derived from an EMBL/GenBank/DDBJ whole genome shotgun (WGS) entry which is preliminary data.</text>
</comment>
<dbReference type="InterPro" id="IPR029257">
    <property type="entry name" value="RAB3GAP2_C"/>
</dbReference>
<proteinExistence type="predicted"/>
<evidence type="ECO:0000313" key="3">
    <source>
        <dbReference type="Proteomes" id="UP001516400"/>
    </source>
</evidence>
<reference evidence="2 3" key="1">
    <citation type="journal article" date="2021" name="BMC Biol.">
        <title>Horizontally acquired antibacterial genes associated with adaptive radiation of ladybird beetles.</title>
        <authorList>
            <person name="Li H.S."/>
            <person name="Tang X.F."/>
            <person name="Huang Y.H."/>
            <person name="Xu Z.Y."/>
            <person name="Chen M.L."/>
            <person name="Du X.Y."/>
            <person name="Qiu B.Y."/>
            <person name="Chen P.T."/>
            <person name="Zhang W."/>
            <person name="Slipinski A."/>
            <person name="Escalona H.E."/>
            <person name="Waterhouse R.M."/>
            <person name="Zwick A."/>
            <person name="Pang H."/>
        </authorList>
    </citation>
    <scope>NUCLEOTIDE SEQUENCE [LARGE SCALE GENOMIC DNA]</scope>
    <source>
        <strain evidence="2">SYSU2018</strain>
    </source>
</reference>
<dbReference type="Pfam" id="PF14656">
    <property type="entry name" value="RAB3GAP2_C"/>
    <property type="match status" value="1"/>
</dbReference>
<protein>
    <recommendedName>
        <fullName evidence="1">Rab3GAP regulatory subunit C-terminal domain-containing protein</fullName>
    </recommendedName>
</protein>
<accession>A0ABD2MU39</accession>
<dbReference type="Proteomes" id="UP001516400">
    <property type="component" value="Unassembled WGS sequence"/>
</dbReference>
<keyword evidence="3" id="KW-1185">Reference proteome</keyword>
<evidence type="ECO:0000259" key="1">
    <source>
        <dbReference type="Pfam" id="PF14656"/>
    </source>
</evidence>
<name>A0ABD2MU39_9CUCU</name>
<gene>
    <name evidence="2" type="ORF">HHI36_008981</name>
</gene>